<sequence length="381" mass="43692">MASSSASQEAPQAPPYIGPLTPEQAAKEEARLDKLPFPTVTESHILNCSYPSWHHHFGDLTYRSLILPLPPSFLRYLHEDGIALPENENFGHIPQPTIEDDSDYYSGAQSDDDGDETETESEVPDPTLLFPDFHQQVANSVALLGGRVSVKLDWSAPQDANWILPGNTGDCRTAGEVYLLLKTSSFITFDLDQPYTECSQDEGVLSKEDRERRHLVLREWKEIIPAMEFRVWVRDRKIIGICQRDPNFYDYLEPMSDEIVDKIMDFYEDKIQAKFPDPNFTFDVYLGYPAKRVYLIDINPFAPRTDPILFSWMELLKLDPENIELPELRLVRKDDPEAWNYTSSKFSAHKMPLEVVNAGDGMHSMAEFAEKWKDILQKLDV</sequence>
<accession>A0A3N4IL55</accession>
<dbReference type="OrthoDB" id="360540at2759"/>
<dbReference type="Pfam" id="PF07065">
    <property type="entry name" value="D123"/>
    <property type="match status" value="1"/>
</dbReference>
<reference evidence="3 4" key="1">
    <citation type="journal article" date="2018" name="Nat. Ecol. Evol.">
        <title>Pezizomycetes genomes reveal the molecular basis of ectomycorrhizal truffle lifestyle.</title>
        <authorList>
            <person name="Murat C."/>
            <person name="Payen T."/>
            <person name="Noel B."/>
            <person name="Kuo A."/>
            <person name="Morin E."/>
            <person name="Chen J."/>
            <person name="Kohler A."/>
            <person name="Krizsan K."/>
            <person name="Balestrini R."/>
            <person name="Da Silva C."/>
            <person name="Montanini B."/>
            <person name="Hainaut M."/>
            <person name="Levati E."/>
            <person name="Barry K.W."/>
            <person name="Belfiori B."/>
            <person name="Cichocki N."/>
            <person name="Clum A."/>
            <person name="Dockter R.B."/>
            <person name="Fauchery L."/>
            <person name="Guy J."/>
            <person name="Iotti M."/>
            <person name="Le Tacon F."/>
            <person name="Lindquist E.A."/>
            <person name="Lipzen A."/>
            <person name="Malagnac F."/>
            <person name="Mello A."/>
            <person name="Molinier V."/>
            <person name="Miyauchi S."/>
            <person name="Poulain J."/>
            <person name="Riccioni C."/>
            <person name="Rubini A."/>
            <person name="Sitrit Y."/>
            <person name="Splivallo R."/>
            <person name="Traeger S."/>
            <person name="Wang M."/>
            <person name="Zifcakova L."/>
            <person name="Wipf D."/>
            <person name="Zambonelli A."/>
            <person name="Paolocci F."/>
            <person name="Nowrousian M."/>
            <person name="Ottonello S."/>
            <person name="Baldrian P."/>
            <person name="Spatafora J.W."/>
            <person name="Henrissat B."/>
            <person name="Nagy L.G."/>
            <person name="Aury J.M."/>
            <person name="Wincker P."/>
            <person name="Grigoriev I.V."/>
            <person name="Bonfante P."/>
            <person name="Martin F.M."/>
        </authorList>
    </citation>
    <scope>NUCLEOTIDE SEQUENCE [LARGE SCALE GENOMIC DNA]</scope>
    <source>
        <strain evidence="3 4">RN42</strain>
    </source>
</reference>
<dbReference type="AlphaFoldDB" id="A0A3N4IL55"/>
<dbReference type="STRING" id="1160509.A0A3N4IL55"/>
<feature type="region of interest" description="Disordered" evidence="2">
    <location>
        <begin position="1"/>
        <end position="23"/>
    </location>
</feature>
<dbReference type="Proteomes" id="UP000275078">
    <property type="component" value="Unassembled WGS sequence"/>
</dbReference>
<evidence type="ECO:0000313" key="3">
    <source>
        <dbReference type="EMBL" id="RPA86147.1"/>
    </source>
</evidence>
<name>A0A3N4IL55_ASCIM</name>
<dbReference type="GO" id="GO:0005737">
    <property type="term" value="C:cytoplasm"/>
    <property type="evidence" value="ECO:0007669"/>
    <property type="project" value="TreeGrafter"/>
</dbReference>
<protein>
    <submittedName>
        <fullName evidence="3">D123-domain-containing protein</fullName>
    </submittedName>
</protein>
<evidence type="ECO:0000256" key="1">
    <source>
        <dbReference type="ARBA" id="ARBA00011047"/>
    </source>
</evidence>
<evidence type="ECO:0000256" key="2">
    <source>
        <dbReference type="SAM" id="MobiDB-lite"/>
    </source>
</evidence>
<feature type="compositionally biased region" description="Acidic residues" evidence="2">
    <location>
        <begin position="110"/>
        <end position="123"/>
    </location>
</feature>
<organism evidence="3 4">
    <name type="scientific">Ascobolus immersus RN42</name>
    <dbReference type="NCBI Taxonomy" id="1160509"/>
    <lineage>
        <taxon>Eukaryota</taxon>
        <taxon>Fungi</taxon>
        <taxon>Dikarya</taxon>
        <taxon>Ascomycota</taxon>
        <taxon>Pezizomycotina</taxon>
        <taxon>Pezizomycetes</taxon>
        <taxon>Pezizales</taxon>
        <taxon>Ascobolaceae</taxon>
        <taxon>Ascobolus</taxon>
    </lineage>
</organism>
<dbReference type="InterPro" id="IPR009772">
    <property type="entry name" value="CDC123"/>
</dbReference>
<dbReference type="EMBL" id="ML119650">
    <property type="protein sequence ID" value="RPA86147.1"/>
    <property type="molecule type" value="Genomic_DNA"/>
</dbReference>
<dbReference type="PANTHER" id="PTHR15323:SF6">
    <property type="entry name" value="CELL DIVISION CYCLE PROTEIN 123 HOMOLOG"/>
    <property type="match status" value="1"/>
</dbReference>
<gene>
    <name evidence="3" type="ORF">BJ508DRAFT_372922</name>
</gene>
<comment type="similarity">
    <text evidence="1">Belongs to the CDC123 family.</text>
</comment>
<feature type="region of interest" description="Disordered" evidence="2">
    <location>
        <begin position="86"/>
        <end position="128"/>
    </location>
</feature>
<dbReference type="PANTHER" id="PTHR15323">
    <property type="entry name" value="D123 PROTEIN"/>
    <property type="match status" value="1"/>
</dbReference>
<feature type="compositionally biased region" description="Low complexity" evidence="2">
    <location>
        <begin position="1"/>
        <end position="11"/>
    </location>
</feature>
<keyword evidence="4" id="KW-1185">Reference proteome</keyword>
<evidence type="ECO:0000313" key="4">
    <source>
        <dbReference type="Proteomes" id="UP000275078"/>
    </source>
</evidence>
<proteinExistence type="inferred from homology"/>